<dbReference type="SMART" id="SM00212">
    <property type="entry name" value="UBCc"/>
    <property type="match status" value="1"/>
</dbReference>
<dbReference type="InterPro" id="IPR050113">
    <property type="entry name" value="Ub_conjugating_enzyme"/>
</dbReference>
<evidence type="ECO:0000313" key="3">
    <source>
        <dbReference type="Proteomes" id="UP001470230"/>
    </source>
</evidence>
<protein>
    <recommendedName>
        <fullName evidence="1">UBC core domain-containing protein</fullName>
    </recommendedName>
</protein>
<dbReference type="InterPro" id="IPR036465">
    <property type="entry name" value="vWFA_dom_sf"/>
</dbReference>
<dbReference type="PANTHER" id="PTHR24067">
    <property type="entry name" value="UBIQUITIN-CONJUGATING ENZYME E2"/>
    <property type="match status" value="1"/>
</dbReference>
<dbReference type="Proteomes" id="UP001470230">
    <property type="component" value="Unassembled WGS sequence"/>
</dbReference>
<gene>
    <name evidence="2" type="ORF">M9Y10_020633</name>
</gene>
<dbReference type="Gene3D" id="3.10.110.10">
    <property type="entry name" value="Ubiquitin Conjugating Enzyme"/>
    <property type="match status" value="1"/>
</dbReference>
<dbReference type="EMBL" id="JAPFFF010000030">
    <property type="protein sequence ID" value="KAK8845715.1"/>
    <property type="molecule type" value="Genomic_DNA"/>
</dbReference>
<organism evidence="2 3">
    <name type="scientific">Tritrichomonas musculus</name>
    <dbReference type="NCBI Taxonomy" id="1915356"/>
    <lineage>
        <taxon>Eukaryota</taxon>
        <taxon>Metamonada</taxon>
        <taxon>Parabasalia</taxon>
        <taxon>Tritrichomonadida</taxon>
        <taxon>Tritrichomonadidae</taxon>
        <taxon>Tritrichomonas</taxon>
    </lineage>
</organism>
<comment type="caution">
    <text evidence="2">The sequence shown here is derived from an EMBL/GenBank/DDBJ whole genome shotgun (WGS) entry which is preliminary data.</text>
</comment>
<dbReference type="PROSITE" id="PS50127">
    <property type="entry name" value="UBC_2"/>
    <property type="match status" value="1"/>
</dbReference>
<sequence>MSSESSYLDESSFYFQIKPPNYFTKPEFTQRPEDVTEKYTFYFTGSTKDHLMKGINVELNTSMDPSQCSNKLLKELEENKVNIKERKLLIYLPGGIPFIGGTLGDIYLGEDIKVKKVIYGVLTRQISESLLIKPCFEICNASDKDHELFLSPFCESTKRGLSDIACLLGYICRGGLNDDLFLRACAAVIRFPPLITSMKRIIDNRNIIYRDVVTVCSSLYTFFRAYLPTTILDAQVFEYALRICNLIARIDDLPFLLPLIGVKVESDSGYTKFLYDLKLSSYVYFWRVDIGQQFEFVDFKVKSFSDIENAYDLKGLFTPIMPYQISYSPRCSIVNGKTHEYLYLMHSSSKDAKSQNLVDIIDPFIGVCESKDIDVLEKEITEINDPDQIKQIIMINLDESISMIDPNSDKDERVAIAIQYLTIFANQIYNSHIPSIIGLVTFNDTINVRCQLSPFISDFEKALNNIQPKSTPKLYDSIIRSSEEIVNFKNDKYNNNATSRILVVSSSDDVNSNAKVEDVVKTLIQNKIIVDSLIISQENDCKMLCAISHATGGVSFKPKDFKEGISICELSAFINYEIRKASATPLISGDRSTIYSRLKIEKITNEFMNKVKNNAEFDTEITNREVIQSLAKVRLATPSHICEYSKENNISNSHMKRILKEFQIASEVCDMVNNPNFDPDLKFYVYQANFDRMKVFLKGPDGTPYANKWWNIYIKFSEFYPAQPPILRFASIPYHLNVSSDGRICLNILENGYFPSIHVIDIIQQIKGLFLIPDIESPLNIEAYGMYLNNYENYERLALESAKNNGKDDFHDYISSTTIVNNVPTDFKIDVKDHYPLYLLSQITGKTIKNDKMIKASSGVYYDKDELRNIIASSKNPVCVITGKILTEKPEDFEDTNE</sequence>
<dbReference type="Gene3D" id="3.40.50.410">
    <property type="entry name" value="von Willebrand factor, type A domain"/>
    <property type="match status" value="1"/>
</dbReference>
<reference evidence="2 3" key="1">
    <citation type="submission" date="2024-04" db="EMBL/GenBank/DDBJ databases">
        <title>Tritrichomonas musculus Genome.</title>
        <authorList>
            <person name="Alves-Ferreira E."/>
            <person name="Grigg M."/>
            <person name="Lorenzi H."/>
            <person name="Galac M."/>
        </authorList>
    </citation>
    <scope>NUCLEOTIDE SEQUENCE [LARGE SCALE GENOMIC DNA]</scope>
    <source>
        <strain evidence="2 3">EAF2021</strain>
    </source>
</reference>
<feature type="domain" description="UBC core" evidence="1">
    <location>
        <begin position="659"/>
        <end position="807"/>
    </location>
</feature>
<accession>A0ABR2HF92</accession>
<keyword evidence="3" id="KW-1185">Reference proteome</keyword>
<evidence type="ECO:0000313" key="2">
    <source>
        <dbReference type="EMBL" id="KAK8845715.1"/>
    </source>
</evidence>
<dbReference type="Pfam" id="PF00179">
    <property type="entry name" value="UQ_con"/>
    <property type="match status" value="1"/>
</dbReference>
<dbReference type="CDD" id="cd00198">
    <property type="entry name" value="vWFA"/>
    <property type="match status" value="1"/>
</dbReference>
<dbReference type="InterPro" id="IPR000608">
    <property type="entry name" value="UBC"/>
</dbReference>
<proteinExistence type="predicted"/>
<dbReference type="SUPFAM" id="SSF54495">
    <property type="entry name" value="UBC-like"/>
    <property type="match status" value="1"/>
</dbReference>
<dbReference type="SUPFAM" id="SSF53300">
    <property type="entry name" value="vWA-like"/>
    <property type="match status" value="1"/>
</dbReference>
<name>A0ABR2HF92_9EUKA</name>
<evidence type="ECO:0000259" key="1">
    <source>
        <dbReference type="PROSITE" id="PS50127"/>
    </source>
</evidence>
<dbReference type="InterPro" id="IPR016135">
    <property type="entry name" value="UBQ-conjugating_enzyme/RWD"/>
</dbReference>